<dbReference type="SUPFAM" id="SSF57850">
    <property type="entry name" value="RING/U-box"/>
    <property type="match status" value="3"/>
</dbReference>
<dbReference type="SUPFAM" id="SSF90209">
    <property type="entry name" value="Ran binding protein zinc finger-like"/>
    <property type="match status" value="2"/>
</dbReference>
<dbReference type="Gene3D" id="1.20.58.2190">
    <property type="match status" value="1"/>
</dbReference>
<dbReference type="InterPro" id="IPR041031">
    <property type="entry name" value="RNF31_C"/>
</dbReference>
<feature type="domain" description="RING-type" evidence="9">
    <location>
        <begin position="662"/>
        <end position="710"/>
    </location>
</feature>
<evidence type="ECO:0000256" key="5">
    <source>
        <dbReference type="ARBA" id="ARBA00022771"/>
    </source>
</evidence>
<dbReference type="InterPro" id="IPR057426">
    <property type="entry name" value="RNF31_UBA_3"/>
</dbReference>
<name>A0A6P8WBG1_GYMAC</name>
<dbReference type="GO" id="GO:0071797">
    <property type="term" value="C:LUBAC complex"/>
    <property type="evidence" value="ECO:0007669"/>
    <property type="project" value="InterPro"/>
</dbReference>
<evidence type="ECO:0000259" key="11">
    <source>
        <dbReference type="PROSITE" id="PS51873"/>
    </source>
</evidence>
<comment type="similarity">
    <text evidence="1">Belongs to the RBR family.</text>
</comment>
<evidence type="ECO:0000259" key="10">
    <source>
        <dbReference type="PROSITE" id="PS50199"/>
    </source>
</evidence>
<dbReference type="Pfam" id="PF09409">
    <property type="entry name" value="PUB"/>
    <property type="match status" value="1"/>
</dbReference>
<sequence length="1027" mass="115520">MPSLSEQLQEVRSRAEVCLYSGGRVSEVRVGVMAISYLPLPPCSKYCHIAAETMVIENSFGSNRKETLASLQRLSTALNILEKYGCNLTNPNRPKYWRTVKHNNPVFRATVDAIQGGRAVLCLYGYSNQQPDGLSFPDDVTDPDVGRVAAVTLEVMSLRMELEMLTKEAHPHPEFYERIIPTLRHKDVGLNTDAVVCHFPSSCHTDSQAKSLALPLHHHSSRGGNQGQSLSTTHQSLRNIQVCSTSSNKHPENCTICGIFRISAHCVTCLLGLCSECDRLYHSYPERANHRRTAVSSSLSSSSSQNKNSHSSSTWCCLHCTKFNSVHNVLCEECERPRLELISSKADESQPATVTEWQCKSCTMVNAASSILCEVCERPRLATRPPVTPSHPPITPPRPPAPVLGMPGDPDSQWVCQFCTYLNYSPATVCEMCDLARPEPAPLPVKLRPPSPIRRVPALPIKPKGPTPEDLDSWRQRLMKEEGLKLIQLIRDGEKKGVSPEEVFTSMRVAGDSSILPCRWLKTELPLLLDNITTLVATSPLSVKELSPLGFSDEAPCHEALRQSGGEVRGALALLQRPLLEPFHKHIWSDKPEPPVDIHHPDKQRICRRLLAVYNLPSWGRCELALSLLLEHSATYSLEDVVQAVRESHDREFIRRVLAKECPICLSVFPHSKMQSLTSCQCSVCCGCFQQHFTIAVRDKHIRDMVCPVCWEPDINDPEHLNSYFSTLDIQLRECLEPEVYELFHKKLTEQALIKDPKFLWCCHCSYGFIYDGDQLKVTCFQCRNSFCAQCKKPWESQHAGLSCEQYQSWKRENDPEYQRQGLAGYLRDNGITCPNCRFQYALSKGGCMHFCCSQCRYQFCSGCNNPFHTTCAVDECSVSGLHAHHPRDCLFYLRDWEPSRLQTSLQNNGVAFNTEPPPGTQTGLCGVVEQKDEGGQQPDSDCAAQTQPGHAGLCEKHYREYLVSLINSHSIDPAPLYSSNELLLACRRYKVEDPRREGEDSFTYFSRMLQKLMDEEPLGDKVPRKK</sequence>
<protein>
    <submittedName>
        <fullName evidence="13">E3 ubiquitin-protein ligase RNF31-like isoform X2</fullName>
    </submittedName>
</protein>
<evidence type="ECO:0000256" key="1">
    <source>
        <dbReference type="ARBA" id="ARBA00008278"/>
    </source>
</evidence>
<dbReference type="InterPro" id="IPR036339">
    <property type="entry name" value="PUB-like_dom_sf"/>
</dbReference>
<evidence type="ECO:0000256" key="4">
    <source>
        <dbReference type="ARBA" id="ARBA00022737"/>
    </source>
</evidence>
<dbReference type="GO" id="GO:0008270">
    <property type="term" value="F:zinc ion binding"/>
    <property type="evidence" value="ECO:0007669"/>
    <property type="project" value="UniProtKB-KW"/>
</dbReference>
<accession>A0A6P8WBG1</accession>
<evidence type="ECO:0000259" key="9">
    <source>
        <dbReference type="PROSITE" id="PS50089"/>
    </source>
</evidence>
<dbReference type="Pfam" id="PF22191">
    <property type="entry name" value="IBR_1"/>
    <property type="match status" value="2"/>
</dbReference>
<dbReference type="Pfam" id="PF18091">
    <property type="entry name" value="E3_UbLigase_RBR"/>
    <property type="match status" value="1"/>
</dbReference>
<dbReference type="CDD" id="cd16631">
    <property type="entry name" value="mRING-HC-C4C4_RBR_HOIP"/>
    <property type="match status" value="1"/>
</dbReference>
<dbReference type="Pfam" id="PF25163">
    <property type="entry name" value="UBA_RNF31"/>
    <property type="match status" value="1"/>
</dbReference>
<dbReference type="InterPro" id="IPR001841">
    <property type="entry name" value="Znf_RING"/>
</dbReference>
<dbReference type="CDD" id="cd20351">
    <property type="entry name" value="Rcat_RBR_HOIP"/>
    <property type="match status" value="1"/>
</dbReference>
<keyword evidence="5 8" id="KW-0863">Zinc-finger</keyword>
<evidence type="ECO:0000256" key="2">
    <source>
        <dbReference type="ARBA" id="ARBA00022679"/>
    </source>
</evidence>
<evidence type="ECO:0000313" key="12">
    <source>
        <dbReference type="Proteomes" id="UP000515161"/>
    </source>
</evidence>
<dbReference type="PROSITE" id="PS51873">
    <property type="entry name" value="TRIAD"/>
    <property type="match status" value="1"/>
</dbReference>
<dbReference type="InterPro" id="IPR013083">
    <property type="entry name" value="Znf_RING/FYVE/PHD"/>
</dbReference>
<dbReference type="PANTHER" id="PTHR16004:SF5">
    <property type="entry name" value="E3 UBIQUITIN-PROTEIN LIGASE RNF31"/>
    <property type="match status" value="1"/>
</dbReference>
<dbReference type="GO" id="GO:1990450">
    <property type="term" value="F:linear polyubiquitin binding"/>
    <property type="evidence" value="ECO:0007669"/>
    <property type="project" value="TreeGrafter"/>
</dbReference>
<dbReference type="GeneID" id="117561326"/>
<dbReference type="Gene3D" id="3.30.40.10">
    <property type="entry name" value="Zinc/RING finger domain, C3HC4 (zinc finger)"/>
    <property type="match status" value="1"/>
</dbReference>
<dbReference type="AlphaFoldDB" id="A0A6P8WBG1"/>
<dbReference type="InterPro" id="IPR002867">
    <property type="entry name" value="IBR_dom"/>
</dbReference>
<dbReference type="Pfam" id="PF16678">
    <property type="entry name" value="UBA_HOIP"/>
    <property type="match status" value="2"/>
</dbReference>
<dbReference type="SMART" id="SM00547">
    <property type="entry name" value="ZnF_RBZ"/>
    <property type="match status" value="3"/>
</dbReference>
<feature type="domain" description="RING-type" evidence="11">
    <location>
        <begin position="658"/>
        <end position="889"/>
    </location>
</feature>
<evidence type="ECO:0000256" key="7">
    <source>
        <dbReference type="ARBA" id="ARBA00022833"/>
    </source>
</evidence>
<dbReference type="SMART" id="SM00647">
    <property type="entry name" value="IBR"/>
    <property type="match status" value="2"/>
</dbReference>
<reference evidence="13" key="1">
    <citation type="submission" date="2025-08" db="UniProtKB">
        <authorList>
            <consortium name="RefSeq"/>
        </authorList>
    </citation>
    <scope>IDENTIFICATION</scope>
</reference>
<keyword evidence="4" id="KW-0677">Repeat</keyword>
<dbReference type="GO" id="GO:0070530">
    <property type="term" value="F:K63-linked polyubiquitin modification-dependent protein binding"/>
    <property type="evidence" value="ECO:0007669"/>
    <property type="project" value="TreeGrafter"/>
</dbReference>
<keyword evidence="6" id="KW-0833">Ubl conjugation pathway</keyword>
<feature type="domain" description="RanBP2-type" evidence="10">
    <location>
        <begin position="410"/>
        <end position="439"/>
    </location>
</feature>
<dbReference type="PROSITE" id="PS50089">
    <property type="entry name" value="ZF_RING_2"/>
    <property type="match status" value="1"/>
</dbReference>
<dbReference type="SUPFAM" id="SSF143503">
    <property type="entry name" value="PUG domain-like"/>
    <property type="match status" value="1"/>
</dbReference>
<evidence type="ECO:0000313" key="13">
    <source>
        <dbReference type="RefSeq" id="XP_034094515.1"/>
    </source>
</evidence>
<feature type="domain" description="RanBP2-type" evidence="10">
    <location>
        <begin position="353"/>
        <end position="382"/>
    </location>
</feature>
<evidence type="ECO:0000256" key="6">
    <source>
        <dbReference type="ARBA" id="ARBA00022786"/>
    </source>
</evidence>
<dbReference type="InterPro" id="IPR036443">
    <property type="entry name" value="Znf_RanBP2_sf"/>
</dbReference>
<proteinExistence type="inferred from homology"/>
<dbReference type="CDD" id="cd20337">
    <property type="entry name" value="BRcat_RBR_HOIP"/>
    <property type="match status" value="1"/>
</dbReference>
<dbReference type="InterPro" id="IPR018997">
    <property type="entry name" value="PUB_domain"/>
</dbReference>
<dbReference type="GO" id="GO:0036435">
    <property type="term" value="F:K48-linked polyubiquitin modification-dependent protein binding"/>
    <property type="evidence" value="ECO:0007669"/>
    <property type="project" value="TreeGrafter"/>
</dbReference>
<dbReference type="Gene3D" id="2.30.30.380">
    <property type="entry name" value="Zn-finger domain of Sec23/24"/>
    <property type="match status" value="2"/>
</dbReference>
<dbReference type="RefSeq" id="XP_034094515.1">
    <property type="nucleotide sequence ID" value="XM_034238624.1"/>
</dbReference>
<dbReference type="InterPro" id="IPR047541">
    <property type="entry name" value="RNF31_RBR_mRING-HC-like"/>
</dbReference>
<dbReference type="PROSITE" id="PS01358">
    <property type="entry name" value="ZF_RANBP2_1"/>
    <property type="match status" value="3"/>
</dbReference>
<dbReference type="InterPro" id="IPR047542">
    <property type="entry name" value="Rcat_RBR_RNF31-like"/>
</dbReference>
<dbReference type="InterPro" id="IPR044066">
    <property type="entry name" value="TRIAD_supradom"/>
</dbReference>
<evidence type="ECO:0000256" key="3">
    <source>
        <dbReference type="ARBA" id="ARBA00022723"/>
    </source>
</evidence>
<keyword evidence="3" id="KW-0479">Metal-binding</keyword>
<dbReference type="InterPro" id="IPR026254">
    <property type="entry name" value="RNF31-like"/>
</dbReference>
<dbReference type="Proteomes" id="UP000515161">
    <property type="component" value="Unplaced"/>
</dbReference>
<dbReference type="InterPro" id="IPR001876">
    <property type="entry name" value="Znf_RanBP2"/>
</dbReference>
<evidence type="ECO:0000256" key="8">
    <source>
        <dbReference type="PROSITE-ProRule" id="PRU00322"/>
    </source>
</evidence>
<keyword evidence="12" id="KW-1185">Reference proteome</keyword>
<dbReference type="PANTHER" id="PTHR16004">
    <property type="entry name" value="RING FINGER PROTEIN 31-RELATED"/>
    <property type="match status" value="1"/>
</dbReference>
<dbReference type="InterPro" id="IPR047540">
    <property type="entry name" value="BRcat_RBR_RNF31-like"/>
</dbReference>
<keyword evidence="7" id="KW-0862">Zinc</keyword>
<dbReference type="PROSITE" id="PS50199">
    <property type="entry name" value="ZF_RANBP2_2"/>
    <property type="match status" value="2"/>
</dbReference>
<dbReference type="InterPro" id="IPR032065">
    <property type="entry name" value="RNF31-UBA"/>
</dbReference>
<dbReference type="GO" id="GO:0061630">
    <property type="term" value="F:ubiquitin protein ligase activity"/>
    <property type="evidence" value="ECO:0007669"/>
    <property type="project" value="TreeGrafter"/>
</dbReference>
<gene>
    <name evidence="13" type="primary">LOC117561326</name>
</gene>
<keyword evidence="2" id="KW-0808">Transferase</keyword>
<dbReference type="GO" id="GO:0097039">
    <property type="term" value="P:protein linear polyubiquitination"/>
    <property type="evidence" value="ECO:0007669"/>
    <property type="project" value="TreeGrafter"/>
</dbReference>
<organism evidence="12 13">
    <name type="scientific">Gymnodraco acuticeps</name>
    <name type="common">Antarctic dragonfish</name>
    <dbReference type="NCBI Taxonomy" id="8218"/>
    <lineage>
        <taxon>Eukaryota</taxon>
        <taxon>Metazoa</taxon>
        <taxon>Chordata</taxon>
        <taxon>Craniata</taxon>
        <taxon>Vertebrata</taxon>
        <taxon>Euteleostomi</taxon>
        <taxon>Actinopterygii</taxon>
        <taxon>Neopterygii</taxon>
        <taxon>Teleostei</taxon>
        <taxon>Neoteleostei</taxon>
        <taxon>Acanthomorphata</taxon>
        <taxon>Eupercaria</taxon>
        <taxon>Perciformes</taxon>
        <taxon>Notothenioidei</taxon>
        <taxon>Bathydraconidae</taxon>
        <taxon>Gymnodraco</taxon>
    </lineage>
</organism>
<dbReference type="Gene3D" id="6.10.140.1100">
    <property type="match status" value="1"/>
</dbReference>